<evidence type="ECO:0000313" key="13">
    <source>
        <dbReference type="Proteomes" id="UP001140949"/>
    </source>
</evidence>
<feature type="domain" description="Ribonuclease H1 N-terminal" evidence="11">
    <location>
        <begin position="3"/>
        <end position="43"/>
    </location>
</feature>
<dbReference type="GO" id="GO:0046872">
    <property type="term" value="F:metal ion binding"/>
    <property type="evidence" value="ECO:0007669"/>
    <property type="project" value="UniProtKB-KW"/>
</dbReference>
<accession>A0AAX6F251</accession>
<dbReference type="InterPro" id="IPR009027">
    <property type="entry name" value="Ribosomal_bL9/RNase_H1_N"/>
</dbReference>
<evidence type="ECO:0000256" key="3">
    <source>
        <dbReference type="ARBA" id="ARBA00005300"/>
    </source>
</evidence>
<keyword evidence="9" id="KW-0378">Hydrolase</keyword>
<evidence type="ECO:0000256" key="8">
    <source>
        <dbReference type="ARBA" id="ARBA00022759"/>
    </source>
</evidence>
<reference evidence="12" key="2">
    <citation type="submission" date="2023-04" db="EMBL/GenBank/DDBJ databases">
        <authorList>
            <person name="Bruccoleri R.E."/>
            <person name="Oakeley E.J."/>
            <person name="Faust A.-M."/>
            <person name="Dessus-Babus S."/>
            <person name="Altorfer M."/>
            <person name="Burckhardt D."/>
            <person name="Oertli M."/>
            <person name="Naumann U."/>
            <person name="Petersen F."/>
            <person name="Wong J."/>
        </authorList>
    </citation>
    <scope>NUCLEOTIDE SEQUENCE</scope>
    <source>
        <strain evidence="12">GSM-AAB239-AS_SAM_17_03QT</strain>
        <tissue evidence="12">Leaf</tissue>
    </source>
</reference>
<name>A0AAX6F251_IRIPA</name>
<dbReference type="Pfam" id="PF01693">
    <property type="entry name" value="Cauli_VI"/>
    <property type="match status" value="1"/>
</dbReference>
<proteinExistence type="inferred from homology"/>
<dbReference type="EC" id="3.1.26.4" evidence="4"/>
<comment type="caution">
    <text evidence="12">The sequence shown here is derived from an EMBL/GenBank/DDBJ whole genome shotgun (WGS) entry which is preliminary data.</text>
</comment>
<dbReference type="InterPro" id="IPR011320">
    <property type="entry name" value="RNase_H1_N"/>
</dbReference>
<comment type="similarity">
    <text evidence="3">Belongs to the RNase H family.</text>
</comment>
<evidence type="ECO:0000256" key="1">
    <source>
        <dbReference type="ARBA" id="ARBA00001946"/>
    </source>
</evidence>
<evidence type="ECO:0000256" key="9">
    <source>
        <dbReference type="ARBA" id="ARBA00022801"/>
    </source>
</evidence>
<dbReference type="FunFam" id="3.40.970.10:FF:000002">
    <property type="entry name" value="Ribonuclease H"/>
    <property type="match status" value="1"/>
</dbReference>
<dbReference type="AlphaFoldDB" id="A0AAX6F251"/>
<keyword evidence="13" id="KW-1185">Reference proteome</keyword>
<gene>
    <name evidence="12" type="ORF">M6B38_158585</name>
</gene>
<evidence type="ECO:0000256" key="2">
    <source>
        <dbReference type="ARBA" id="ARBA00004065"/>
    </source>
</evidence>
<evidence type="ECO:0000256" key="6">
    <source>
        <dbReference type="ARBA" id="ARBA00022722"/>
    </source>
</evidence>
<dbReference type="InterPro" id="IPR037056">
    <property type="entry name" value="RNase_H1_N_sf"/>
</dbReference>
<dbReference type="Proteomes" id="UP001140949">
    <property type="component" value="Unassembled WGS sequence"/>
</dbReference>
<reference evidence="12" key="1">
    <citation type="journal article" date="2023" name="GigaByte">
        <title>Genome assembly of the bearded iris, Iris pallida Lam.</title>
        <authorList>
            <person name="Bruccoleri R.E."/>
            <person name="Oakeley E.J."/>
            <person name="Faust A.M.E."/>
            <person name="Altorfer M."/>
            <person name="Dessus-Babus S."/>
            <person name="Burckhardt D."/>
            <person name="Oertli M."/>
            <person name="Naumann U."/>
            <person name="Petersen F."/>
            <person name="Wong J."/>
        </authorList>
    </citation>
    <scope>NUCLEOTIDE SEQUENCE</scope>
    <source>
        <strain evidence="12">GSM-AAB239-AS_SAM_17_03QT</strain>
    </source>
</reference>
<evidence type="ECO:0000256" key="4">
    <source>
        <dbReference type="ARBA" id="ARBA00012180"/>
    </source>
</evidence>
<evidence type="ECO:0000313" key="12">
    <source>
        <dbReference type="EMBL" id="KAJ6810263.1"/>
    </source>
</evidence>
<protein>
    <recommendedName>
        <fullName evidence="5">Ribonuclease H</fullName>
        <ecNumber evidence="4">3.1.26.4</ecNumber>
    </recommendedName>
</protein>
<evidence type="ECO:0000259" key="11">
    <source>
        <dbReference type="Pfam" id="PF01693"/>
    </source>
</evidence>
<keyword evidence="8" id="KW-0255">Endonuclease</keyword>
<comment type="cofactor">
    <cofactor evidence="1">
        <name>Mg(2+)</name>
        <dbReference type="ChEBI" id="CHEBI:18420"/>
    </cofactor>
</comment>
<comment type="function">
    <text evidence="2">Endonuclease that specifically degrades the RNA of RNA-DNA hybrids.</text>
</comment>
<evidence type="ECO:0000256" key="7">
    <source>
        <dbReference type="ARBA" id="ARBA00022723"/>
    </source>
</evidence>
<dbReference type="SUPFAM" id="SSF55658">
    <property type="entry name" value="L9 N-domain-like"/>
    <property type="match status" value="1"/>
</dbReference>
<organism evidence="12 13">
    <name type="scientific">Iris pallida</name>
    <name type="common">Sweet iris</name>
    <dbReference type="NCBI Taxonomy" id="29817"/>
    <lineage>
        <taxon>Eukaryota</taxon>
        <taxon>Viridiplantae</taxon>
        <taxon>Streptophyta</taxon>
        <taxon>Embryophyta</taxon>
        <taxon>Tracheophyta</taxon>
        <taxon>Spermatophyta</taxon>
        <taxon>Magnoliopsida</taxon>
        <taxon>Liliopsida</taxon>
        <taxon>Asparagales</taxon>
        <taxon>Iridaceae</taxon>
        <taxon>Iridoideae</taxon>
        <taxon>Irideae</taxon>
        <taxon>Iris</taxon>
    </lineage>
</organism>
<dbReference type="GO" id="GO:0004523">
    <property type="term" value="F:RNA-DNA hybrid ribonuclease activity"/>
    <property type="evidence" value="ECO:0007669"/>
    <property type="project" value="UniProtKB-EC"/>
</dbReference>
<keyword evidence="10" id="KW-0460">Magnesium</keyword>
<keyword evidence="7" id="KW-0479">Metal-binding</keyword>
<dbReference type="Gene3D" id="3.40.970.10">
    <property type="entry name" value="Ribonuclease H1, N-terminal domain"/>
    <property type="match status" value="1"/>
</dbReference>
<dbReference type="EMBL" id="JANAVB010032616">
    <property type="protein sequence ID" value="KAJ6810263.1"/>
    <property type="molecule type" value="Genomic_DNA"/>
</dbReference>
<sequence length="130" mass="15063">MSFYVVLKGRKPGVYTTWPECHMQVNGFKGACYFKCQDYEEAMGYFHSNYKDERCGNKGEDVRNGHPSAIVVTLGFLTLLQFQFWALQFQHFNFSFGLMMSFAILKSYMGCDEFCFLETNNDILGYDDNA</sequence>
<keyword evidence="6" id="KW-0540">Nuclease</keyword>
<evidence type="ECO:0000256" key="10">
    <source>
        <dbReference type="ARBA" id="ARBA00022842"/>
    </source>
</evidence>
<evidence type="ECO:0000256" key="5">
    <source>
        <dbReference type="ARBA" id="ARBA00017721"/>
    </source>
</evidence>